<dbReference type="Pfam" id="PF01476">
    <property type="entry name" value="LysM"/>
    <property type="match status" value="4"/>
</dbReference>
<dbReference type="CDD" id="cd00118">
    <property type="entry name" value="LysM"/>
    <property type="match status" value="4"/>
</dbReference>
<evidence type="ECO:0000256" key="1">
    <source>
        <dbReference type="SAM" id="SignalP"/>
    </source>
</evidence>
<dbReference type="PANTHER" id="PTHR33734">
    <property type="entry name" value="LYSM DOMAIN-CONTAINING GPI-ANCHORED PROTEIN 2"/>
    <property type="match status" value="1"/>
</dbReference>
<dbReference type="eggNOG" id="COG1388">
    <property type="taxonomic scope" value="Bacteria"/>
</dbReference>
<name>A0A0A2M5B0_9FLAO</name>
<feature type="signal peptide" evidence="1">
    <location>
        <begin position="1"/>
        <end position="20"/>
    </location>
</feature>
<evidence type="ECO:0000259" key="2">
    <source>
        <dbReference type="PROSITE" id="PS51782"/>
    </source>
</evidence>
<dbReference type="SUPFAM" id="SSF54106">
    <property type="entry name" value="LysM domain"/>
    <property type="match status" value="4"/>
</dbReference>
<evidence type="ECO:0000313" key="3">
    <source>
        <dbReference type="EMBL" id="KGO87837.1"/>
    </source>
</evidence>
<dbReference type="OrthoDB" id="2149800at2"/>
<dbReference type="RefSeq" id="WP_020212684.1">
    <property type="nucleotide sequence ID" value="NZ_JRLX01000003.1"/>
</dbReference>
<organism evidence="3 4">
    <name type="scientific">Flavobacterium rivuli WB 3.3-2 = DSM 21788</name>
    <dbReference type="NCBI Taxonomy" id="1121895"/>
    <lineage>
        <taxon>Bacteria</taxon>
        <taxon>Pseudomonadati</taxon>
        <taxon>Bacteroidota</taxon>
        <taxon>Flavobacteriia</taxon>
        <taxon>Flavobacteriales</taxon>
        <taxon>Flavobacteriaceae</taxon>
        <taxon>Flavobacterium</taxon>
    </lineage>
</organism>
<dbReference type="EMBL" id="JRLX01000003">
    <property type="protein sequence ID" value="KGO87837.1"/>
    <property type="molecule type" value="Genomic_DNA"/>
</dbReference>
<keyword evidence="1" id="KW-0732">Signal</keyword>
<dbReference type="PROSITE" id="PS51782">
    <property type="entry name" value="LYSM"/>
    <property type="match status" value="3"/>
</dbReference>
<keyword evidence="4" id="KW-1185">Reference proteome</keyword>
<protein>
    <recommendedName>
        <fullName evidence="2">LysM domain-containing protein</fullName>
    </recommendedName>
</protein>
<dbReference type="Gene3D" id="3.40.50.2300">
    <property type="match status" value="1"/>
</dbReference>
<gene>
    <name evidence="3" type="ORF">Q765_04955</name>
</gene>
<dbReference type="PANTHER" id="PTHR33734:SF22">
    <property type="entry name" value="MEMBRANE-BOUND LYTIC MUREIN TRANSGLYCOSYLASE D"/>
    <property type="match status" value="1"/>
</dbReference>
<comment type="caution">
    <text evidence="3">The sequence shown here is derived from an EMBL/GenBank/DDBJ whole genome shotgun (WGS) entry which is preliminary data.</text>
</comment>
<evidence type="ECO:0000313" key="4">
    <source>
        <dbReference type="Proteomes" id="UP000030152"/>
    </source>
</evidence>
<feature type="domain" description="LysM" evidence="2">
    <location>
        <begin position="162"/>
        <end position="205"/>
    </location>
</feature>
<dbReference type="AlphaFoldDB" id="A0A0A2M5B0"/>
<sequence>MKYILILFFSLALLSTPAYAQDLKKHKVAKGETVVSIAKQYKITPYDIYRLNPDAKNGLKLDSVLLIPNNPVKPLPANAAVKEPATKVVNTTHEVLAKETLYSIAKKYKVTVADLEKANADLLKDGLKNGQHLIIPVKGSGVEAQAKIAEKQQDKKGEPSYMFYTVAAGDTKYAIAKKYGMTVQLIEELNPAVKDTLPLGYRLKLAKDAVIAEAKVPEPAATAAVTAAPQADKYIDYTVKPKETLYSLTKDTGLTEQELYTLNPALKDGVKEGMVLKLPVASVPVQGVGAVVNLNSTLKKSDTKELALLLPFNMYRIESDTVKAKLLRSDKFLNLTLDFYAGALIAIDSAKTLGLPLKVKILDAKENSKTSDVATLKSGLTSASAVIGPFFQGNAESAAALLPGIPVISPMAKEGGKPYPNLYLSIPSDENMRLAMLSYLRSKNGNVVAIVDKKKTSSRDFIKANFPEVKFLDGITGDGIRALLVKDKTNYVVLDTEALSSVTGVTKLLTEAQTDFTIQLAVLDKSDKLDNDEVPLERLIKLKMLYPSITRDDDNAQSLLFRKIFREKNGYNPSQYAVRGFDVTFDVIMRLFQPEGIAATLEGKSSAQVENKFAYNNVNGGNYNKGVYILQYDEGMLVKEAQ</sequence>
<dbReference type="GO" id="GO:0008932">
    <property type="term" value="F:lytic endotransglycosylase activity"/>
    <property type="evidence" value="ECO:0007669"/>
    <property type="project" value="TreeGrafter"/>
</dbReference>
<reference evidence="3 4" key="1">
    <citation type="submission" date="2013-09" db="EMBL/GenBank/DDBJ databases">
        <authorList>
            <person name="Zeng Z."/>
            <person name="Chen C."/>
        </authorList>
    </citation>
    <scope>NUCLEOTIDE SEQUENCE [LARGE SCALE GENOMIC DNA]</scope>
    <source>
        <strain evidence="3 4">WB 3.3-2</strain>
    </source>
</reference>
<feature type="domain" description="LysM" evidence="2">
    <location>
        <begin position="91"/>
        <end position="135"/>
    </location>
</feature>
<dbReference type="InterPro" id="IPR028082">
    <property type="entry name" value="Peripla_BP_I"/>
</dbReference>
<accession>A0A0A2M5B0</accession>
<dbReference type="InterPro" id="IPR018392">
    <property type="entry name" value="LysM"/>
</dbReference>
<feature type="chain" id="PRO_5001991864" description="LysM domain-containing protein" evidence="1">
    <location>
        <begin position="21"/>
        <end position="642"/>
    </location>
</feature>
<dbReference type="InterPro" id="IPR036779">
    <property type="entry name" value="LysM_dom_sf"/>
</dbReference>
<feature type="domain" description="LysM" evidence="2">
    <location>
        <begin position="24"/>
        <end position="67"/>
    </location>
</feature>
<dbReference type="Gene3D" id="3.10.350.10">
    <property type="entry name" value="LysM domain"/>
    <property type="match status" value="4"/>
</dbReference>
<dbReference type="SMART" id="SM00257">
    <property type="entry name" value="LysM"/>
    <property type="match status" value="4"/>
</dbReference>
<dbReference type="SUPFAM" id="SSF53822">
    <property type="entry name" value="Periplasmic binding protein-like I"/>
    <property type="match status" value="1"/>
</dbReference>
<dbReference type="eggNOG" id="COG0683">
    <property type="taxonomic scope" value="Bacteria"/>
</dbReference>
<dbReference type="Proteomes" id="UP000030152">
    <property type="component" value="Unassembled WGS sequence"/>
</dbReference>
<dbReference type="STRING" id="1121895.GCA_000378485_01538"/>
<proteinExistence type="predicted"/>